<dbReference type="InterPro" id="IPR013833">
    <property type="entry name" value="Cyt_c_oxidase_su3_a-hlx"/>
</dbReference>
<evidence type="ECO:0000256" key="3">
    <source>
        <dbReference type="ARBA" id="ARBA00022475"/>
    </source>
</evidence>
<dbReference type="SUPFAM" id="SSF81452">
    <property type="entry name" value="Cytochrome c oxidase subunit III-like"/>
    <property type="match status" value="1"/>
</dbReference>
<dbReference type="InterPro" id="IPR000298">
    <property type="entry name" value="Cyt_c_oxidase-like_su3"/>
</dbReference>
<dbReference type="InterPro" id="IPR035973">
    <property type="entry name" value="Cyt_c_oxidase_su3-like_sf"/>
</dbReference>
<evidence type="ECO:0000313" key="10">
    <source>
        <dbReference type="EMBL" id="AIF03413.1"/>
    </source>
</evidence>
<evidence type="ECO:0000259" key="9">
    <source>
        <dbReference type="PROSITE" id="PS50253"/>
    </source>
</evidence>
<dbReference type="Gene3D" id="1.20.120.80">
    <property type="entry name" value="Cytochrome c oxidase, subunit III, four-helix bundle"/>
    <property type="match status" value="1"/>
</dbReference>
<protein>
    <submittedName>
        <fullName evidence="10">Cytochrome c oxidase subunit 3 (CoxC)</fullName>
        <ecNumber evidence="10">1.9.3.1</ecNumber>
    </submittedName>
</protein>
<dbReference type="GO" id="GO:0019646">
    <property type="term" value="P:aerobic electron transport chain"/>
    <property type="evidence" value="ECO:0007669"/>
    <property type="project" value="InterPro"/>
</dbReference>
<feature type="transmembrane region" description="Helical" evidence="8">
    <location>
        <begin position="128"/>
        <end position="152"/>
    </location>
</feature>
<comment type="subcellular location">
    <subcellularLocation>
        <location evidence="1 7">Cell membrane</location>
        <topology evidence="1 7">Multi-pass membrane protein</topology>
    </subcellularLocation>
</comment>
<feature type="transmembrane region" description="Helical" evidence="8">
    <location>
        <begin position="38"/>
        <end position="58"/>
    </location>
</feature>
<keyword evidence="10" id="KW-0560">Oxidoreductase</keyword>
<evidence type="ECO:0000256" key="4">
    <source>
        <dbReference type="ARBA" id="ARBA00022692"/>
    </source>
</evidence>
<feature type="transmembrane region" description="Helical" evidence="8">
    <location>
        <begin position="12"/>
        <end position="32"/>
    </location>
</feature>
<dbReference type="GO" id="GO:0005886">
    <property type="term" value="C:plasma membrane"/>
    <property type="evidence" value="ECO:0007669"/>
    <property type="project" value="UniProtKB-SubCell"/>
</dbReference>
<dbReference type="CDD" id="cd00386">
    <property type="entry name" value="Heme_Cu_Oxidase_III_like"/>
    <property type="match status" value="1"/>
</dbReference>
<evidence type="ECO:0000256" key="7">
    <source>
        <dbReference type="RuleBase" id="RU003376"/>
    </source>
</evidence>
<keyword evidence="5 8" id="KW-1133">Transmembrane helix</keyword>
<dbReference type="EMBL" id="KF900679">
    <property type="protein sequence ID" value="AIF03413.1"/>
    <property type="molecule type" value="Genomic_DNA"/>
</dbReference>
<feature type="domain" description="Heme-copper oxidase subunit III family profile" evidence="9">
    <location>
        <begin position="15"/>
        <end position="287"/>
    </location>
</feature>
<dbReference type="Pfam" id="PF00510">
    <property type="entry name" value="COX3"/>
    <property type="match status" value="2"/>
</dbReference>
<dbReference type="GO" id="GO:0016491">
    <property type="term" value="F:oxidoreductase activity"/>
    <property type="evidence" value="ECO:0007669"/>
    <property type="project" value="UniProtKB-KW"/>
</dbReference>
<name>A0A075GNT1_9EURY</name>
<feature type="transmembrane region" description="Helical" evidence="8">
    <location>
        <begin position="87"/>
        <end position="108"/>
    </location>
</feature>
<dbReference type="PANTHER" id="PTHR11403:SF2">
    <property type="entry name" value="CYTOCHROME BO(3) UBIQUINOL OXIDASE SUBUNIT 3"/>
    <property type="match status" value="1"/>
</dbReference>
<accession>A0A075GNT1</accession>
<feature type="transmembrane region" description="Helical" evidence="8">
    <location>
        <begin position="164"/>
        <end position="184"/>
    </location>
</feature>
<evidence type="ECO:0000256" key="5">
    <source>
        <dbReference type="ARBA" id="ARBA00022989"/>
    </source>
</evidence>
<sequence>MSEAAHAEHHGTASPMVSAVGLMGIMLGLTLAVNGYPAFWFVFVVGLFVLLTGFIMWLSEYYPMDSEENADIEAYHPAYATLTTRKFGTWIFLLTEMMVFGTLLSAYLRYRAAAGADWVPAADIIRSHLIFGVINTMALLLSSLTMVLALYAAKRNDHKATTRYLGCTFLLGTLFLVIKGFEWWEMKNGHFWGENCTVKDIANHCIAPKYEHGFWLNTSLEGSTFYITTGTHGAHVLVGVIALGYLIVKANAGSYNSEYHDTLELFGLYWHYVDVVWVFVFPFLYLY</sequence>
<comment type="similarity">
    <text evidence="2 7">Belongs to the cytochrome c oxidase subunit 3 family.</text>
</comment>
<organism evidence="10">
    <name type="scientific">uncultured marine group II/III euryarchaeote KM3_164_G07</name>
    <dbReference type="NCBI Taxonomy" id="1457918"/>
    <lineage>
        <taxon>Archaea</taxon>
        <taxon>Methanobacteriati</taxon>
        <taxon>Methanobacteriota</taxon>
        <taxon>environmental samples</taxon>
    </lineage>
</organism>
<proteinExistence type="inferred from homology"/>
<feature type="transmembrane region" description="Helical" evidence="8">
    <location>
        <begin position="269"/>
        <end position="286"/>
    </location>
</feature>
<keyword evidence="3" id="KW-1003">Cell membrane</keyword>
<dbReference type="PANTHER" id="PTHR11403">
    <property type="entry name" value="CYTOCHROME C OXIDASE SUBUNIT III"/>
    <property type="match status" value="1"/>
</dbReference>
<dbReference type="GO" id="GO:0004129">
    <property type="term" value="F:cytochrome-c oxidase activity"/>
    <property type="evidence" value="ECO:0007669"/>
    <property type="project" value="InterPro"/>
</dbReference>
<gene>
    <name evidence="10" type="primary">coxC</name>
</gene>
<evidence type="ECO:0000256" key="8">
    <source>
        <dbReference type="SAM" id="Phobius"/>
    </source>
</evidence>
<evidence type="ECO:0000256" key="1">
    <source>
        <dbReference type="ARBA" id="ARBA00004651"/>
    </source>
</evidence>
<keyword evidence="4 7" id="KW-0812">Transmembrane</keyword>
<dbReference type="InterPro" id="IPR024791">
    <property type="entry name" value="Cyt_c/ubiquinol_Oxase_su3"/>
</dbReference>
<evidence type="ECO:0000256" key="2">
    <source>
        <dbReference type="ARBA" id="ARBA00010581"/>
    </source>
</evidence>
<evidence type="ECO:0000256" key="6">
    <source>
        <dbReference type="ARBA" id="ARBA00023136"/>
    </source>
</evidence>
<keyword evidence="6 8" id="KW-0472">Membrane</keyword>
<dbReference type="AlphaFoldDB" id="A0A075GNT1"/>
<dbReference type="EC" id="1.9.3.1" evidence="10"/>
<dbReference type="PROSITE" id="PS50253">
    <property type="entry name" value="COX3"/>
    <property type="match status" value="1"/>
</dbReference>
<reference evidence="10" key="1">
    <citation type="journal article" date="2014" name="Genome Biol. Evol.">
        <title>Pangenome evidence for extensive interdomain horizontal transfer affecting lineage core and shell genes in uncultured planktonic thaumarchaeota and euryarchaeota.</title>
        <authorList>
            <person name="Deschamps P."/>
            <person name="Zivanovic Y."/>
            <person name="Moreira D."/>
            <person name="Rodriguez-Valera F."/>
            <person name="Lopez-Garcia P."/>
        </authorList>
    </citation>
    <scope>NUCLEOTIDE SEQUENCE</scope>
</reference>
<feature type="transmembrane region" description="Helical" evidence="8">
    <location>
        <begin position="225"/>
        <end position="248"/>
    </location>
</feature>